<accession>A0A8X6N5L6</accession>
<keyword evidence="2" id="KW-1185">Reference proteome</keyword>
<proteinExistence type="predicted"/>
<gene>
    <name evidence="1" type="ORF">NPIL_509561</name>
</gene>
<reference evidence="1" key="1">
    <citation type="submission" date="2020-08" db="EMBL/GenBank/DDBJ databases">
        <title>Multicomponent nature underlies the extraordinary mechanical properties of spider dragline silk.</title>
        <authorList>
            <person name="Kono N."/>
            <person name="Nakamura H."/>
            <person name="Mori M."/>
            <person name="Yoshida Y."/>
            <person name="Ohtoshi R."/>
            <person name="Malay A.D."/>
            <person name="Moran D.A.P."/>
            <person name="Tomita M."/>
            <person name="Numata K."/>
            <person name="Arakawa K."/>
        </authorList>
    </citation>
    <scope>NUCLEOTIDE SEQUENCE</scope>
</reference>
<dbReference type="AlphaFoldDB" id="A0A8X6N5L6"/>
<dbReference type="EMBL" id="BMAW01054125">
    <property type="protein sequence ID" value="GFS94704.1"/>
    <property type="molecule type" value="Genomic_DNA"/>
</dbReference>
<organism evidence="1 2">
    <name type="scientific">Nephila pilipes</name>
    <name type="common">Giant wood spider</name>
    <name type="synonym">Nephila maculata</name>
    <dbReference type="NCBI Taxonomy" id="299642"/>
    <lineage>
        <taxon>Eukaryota</taxon>
        <taxon>Metazoa</taxon>
        <taxon>Ecdysozoa</taxon>
        <taxon>Arthropoda</taxon>
        <taxon>Chelicerata</taxon>
        <taxon>Arachnida</taxon>
        <taxon>Araneae</taxon>
        <taxon>Araneomorphae</taxon>
        <taxon>Entelegynae</taxon>
        <taxon>Araneoidea</taxon>
        <taxon>Nephilidae</taxon>
        <taxon>Nephila</taxon>
    </lineage>
</organism>
<sequence>MEDSALVHGYCRSWRIHWNHGIISQVSDALSLLLLRDGHTWKRRGRGHSHKRKLDRLSSVGLWRTELLDVVFVLIRNGRFTVRVRLLVNNVFD</sequence>
<comment type="caution">
    <text evidence="1">The sequence shown here is derived from an EMBL/GenBank/DDBJ whole genome shotgun (WGS) entry which is preliminary data.</text>
</comment>
<name>A0A8X6N5L6_NEPPI</name>
<dbReference type="Proteomes" id="UP000887013">
    <property type="component" value="Unassembled WGS sequence"/>
</dbReference>
<protein>
    <submittedName>
        <fullName evidence="1">Uncharacterized protein</fullName>
    </submittedName>
</protein>
<evidence type="ECO:0000313" key="1">
    <source>
        <dbReference type="EMBL" id="GFS94704.1"/>
    </source>
</evidence>
<evidence type="ECO:0000313" key="2">
    <source>
        <dbReference type="Proteomes" id="UP000887013"/>
    </source>
</evidence>